<dbReference type="InterPro" id="IPR048567">
    <property type="entry name" value="CyanoTRADDas_TM"/>
</dbReference>
<protein>
    <recommendedName>
        <fullName evidence="2">Cyanobacterial TRADD-N associated 2 transmembrane domain-containing protein</fullName>
    </recommendedName>
</protein>
<dbReference type="AlphaFoldDB" id="A0A1V3C8Q2"/>
<gene>
    <name evidence="3" type="ORF">NOSIN_01135</name>
</gene>
<evidence type="ECO:0000313" key="3">
    <source>
        <dbReference type="EMBL" id="OOC56896.1"/>
    </source>
</evidence>
<feature type="transmembrane region" description="Helical" evidence="1">
    <location>
        <begin position="83"/>
        <end position="105"/>
    </location>
</feature>
<comment type="caution">
    <text evidence="3">The sequence shown here is derived from an EMBL/GenBank/DDBJ whole genome shotgun (WGS) entry which is preliminary data.</text>
</comment>
<evidence type="ECO:0000256" key="1">
    <source>
        <dbReference type="SAM" id="Phobius"/>
    </source>
</evidence>
<keyword evidence="1" id="KW-0812">Transmembrane</keyword>
<keyword evidence="1" id="KW-1133">Transmembrane helix</keyword>
<keyword evidence="1" id="KW-0472">Membrane</keyword>
<feature type="transmembrane region" description="Helical" evidence="1">
    <location>
        <begin position="52"/>
        <end position="77"/>
    </location>
</feature>
<name>A0A1V3C8Q2_9ACTN</name>
<dbReference type="Pfam" id="PF20712">
    <property type="entry name" value="CyanoTRADDas_TM"/>
    <property type="match status" value="1"/>
</dbReference>
<evidence type="ECO:0000259" key="2">
    <source>
        <dbReference type="Pfam" id="PF20712"/>
    </source>
</evidence>
<organism evidence="3 4">
    <name type="scientific">Nocardiopsis sinuspersici</name>
    <dbReference type="NCBI Taxonomy" id="501010"/>
    <lineage>
        <taxon>Bacteria</taxon>
        <taxon>Bacillati</taxon>
        <taxon>Actinomycetota</taxon>
        <taxon>Actinomycetes</taxon>
        <taxon>Streptosporangiales</taxon>
        <taxon>Nocardiopsidaceae</taxon>
        <taxon>Nocardiopsis</taxon>
    </lineage>
</organism>
<dbReference type="Proteomes" id="UP000189004">
    <property type="component" value="Unassembled WGS sequence"/>
</dbReference>
<feature type="domain" description="Cyanobacterial TRADD-N associated 2 transmembrane" evidence="2">
    <location>
        <begin position="43"/>
        <end position="113"/>
    </location>
</feature>
<dbReference type="EMBL" id="MCOK01000001">
    <property type="protein sequence ID" value="OOC56896.1"/>
    <property type="molecule type" value="Genomic_DNA"/>
</dbReference>
<sequence length="187" mass="19907">MHNVVHGDVVVGTGVQSRKVLQEQADNSLAKQRQKFYLDFLKQSLKQAEVTFWLSIAFMAAGAIVILVGAALALVYAQSADLSYVPLVTALTGALITVGGGALALHARRAKTHVTEQAERIGDKADKDDGLRTTLRLIDQVSDKDLRDRIRTAVALQALGVTADPETIASSLLADPKGEIEPGGPKP</sequence>
<keyword evidence="4" id="KW-1185">Reference proteome</keyword>
<proteinExistence type="predicted"/>
<accession>A0A1V3C8Q2</accession>
<reference evidence="4" key="1">
    <citation type="submission" date="2016-08" db="EMBL/GenBank/DDBJ databases">
        <authorList>
            <person name="Tokovenko B."/>
            <person name="Kalinowski J."/>
        </authorList>
    </citation>
    <scope>NUCLEOTIDE SEQUENCE [LARGE SCALE GENOMIC DNA]</scope>
    <source>
        <strain evidence="4">UTMC102</strain>
    </source>
</reference>
<evidence type="ECO:0000313" key="4">
    <source>
        <dbReference type="Proteomes" id="UP000189004"/>
    </source>
</evidence>